<gene>
    <name evidence="2" type="ORF">BofuT4_uP126330.1</name>
</gene>
<dbReference type="InParanoid" id="G2YSI7"/>
<dbReference type="AlphaFoldDB" id="G2YSI7"/>
<dbReference type="Proteomes" id="UP000008177">
    <property type="component" value="Unplaced contigs"/>
</dbReference>
<dbReference type="HOGENOM" id="CLU_2812073_0_0_1"/>
<evidence type="ECO:0000256" key="1">
    <source>
        <dbReference type="SAM" id="Phobius"/>
    </source>
</evidence>
<keyword evidence="1" id="KW-1133">Transmembrane helix</keyword>
<accession>G2YSI7</accession>
<organism evidence="2 3">
    <name type="scientific">Botryotinia fuckeliana (strain T4)</name>
    <name type="common">Noble rot fungus</name>
    <name type="synonym">Botrytis cinerea</name>
    <dbReference type="NCBI Taxonomy" id="999810"/>
    <lineage>
        <taxon>Eukaryota</taxon>
        <taxon>Fungi</taxon>
        <taxon>Dikarya</taxon>
        <taxon>Ascomycota</taxon>
        <taxon>Pezizomycotina</taxon>
        <taxon>Leotiomycetes</taxon>
        <taxon>Helotiales</taxon>
        <taxon>Sclerotiniaceae</taxon>
        <taxon>Botrytis</taxon>
    </lineage>
</organism>
<name>G2YSI7_BOTF4</name>
<dbReference type="EMBL" id="FQ790351">
    <property type="protein sequence ID" value="CCD54585.1"/>
    <property type="molecule type" value="Genomic_DNA"/>
</dbReference>
<keyword evidence="1" id="KW-0472">Membrane</keyword>
<evidence type="ECO:0000313" key="2">
    <source>
        <dbReference type="EMBL" id="CCD54585.1"/>
    </source>
</evidence>
<feature type="transmembrane region" description="Helical" evidence="1">
    <location>
        <begin position="39"/>
        <end position="62"/>
    </location>
</feature>
<sequence>MGTKSNSHVYLYHKRNDPHQIQECQLEPPKALCCTSLGLLLHTLTYMLMTSFTLVPCFYPVYDLYGL</sequence>
<protein>
    <submittedName>
        <fullName evidence="2">Uncharacterized protein</fullName>
    </submittedName>
</protein>
<proteinExistence type="predicted"/>
<evidence type="ECO:0000313" key="3">
    <source>
        <dbReference type="Proteomes" id="UP000008177"/>
    </source>
</evidence>
<keyword evidence="1" id="KW-0812">Transmembrane</keyword>
<reference evidence="3" key="1">
    <citation type="journal article" date="2011" name="PLoS Genet.">
        <title>Genomic analysis of the necrotrophic fungal pathogens Sclerotinia sclerotiorum and Botrytis cinerea.</title>
        <authorList>
            <person name="Amselem J."/>
            <person name="Cuomo C.A."/>
            <person name="van Kan J.A."/>
            <person name="Viaud M."/>
            <person name="Benito E.P."/>
            <person name="Couloux A."/>
            <person name="Coutinho P.M."/>
            <person name="de Vries R.P."/>
            <person name="Dyer P.S."/>
            <person name="Fillinger S."/>
            <person name="Fournier E."/>
            <person name="Gout L."/>
            <person name="Hahn M."/>
            <person name="Kohn L."/>
            <person name="Lapalu N."/>
            <person name="Plummer K.M."/>
            <person name="Pradier J.M."/>
            <person name="Quevillon E."/>
            <person name="Sharon A."/>
            <person name="Simon A."/>
            <person name="ten Have A."/>
            <person name="Tudzynski B."/>
            <person name="Tudzynski P."/>
            <person name="Wincker P."/>
            <person name="Andrew M."/>
            <person name="Anthouard V."/>
            <person name="Beever R.E."/>
            <person name="Beffa R."/>
            <person name="Benoit I."/>
            <person name="Bouzid O."/>
            <person name="Brault B."/>
            <person name="Chen Z."/>
            <person name="Choquer M."/>
            <person name="Collemare J."/>
            <person name="Cotton P."/>
            <person name="Danchin E.G."/>
            <person name="Da Silva C."/>
            <person name="Gautier A."/>
            <person name="Giraud C."/>
            <person name="Giraud T."/>
            <person name="Gonzalez C."/>
            <person name="Grossetete S."/>
            <person name="Guldener U."/>
            <person name="Henrissat B."/>
            <person name="Howlett B.J."/>
            <person name="Kodira C."/>
            <person name="Kretschmer M."/>
            <person name="Lappartient A."/>
            <person name="Leroch M."/>
            <person name="Levis C."/>
            <person name="Mauceli E."/>
            <person name="Neuveglise C."/>
            <person name="Oeser B."/>
            <person name="Pearson M."/>
            <person name="Poulain J."/>
            <person name="Poussereau N."/>
            <person name="Quesneville H."/>
            <person name="Rascle C."/>
            <person name="Schumacher J."/>
            <person name="Segurens B."/>
            <person name="Sexton A."/>
            <person name="Silva E."/>
            <person name="Sirven C."/>
            <person name="Soanes D.M."/>
            <person name="Talbot N.J."/>
            <person name="Templeton M."/>
            <person name="Yandava C."/>
            <person name="Yarden O."/>
            <person name="Zeng Q."/>
            <person name="Rollins J.A."/>
            <person name="Lebrun M.H."/>
            <person name="Dickman M."/>
        </authorList>
    </citation>
    <scope>NUCLEOTIDE SEQUENCE [LARGE SCALE GENOMIC DNA]</scope>
    <source>
        <strain evidence="3">T4</strain>
    </source>
</reference>